<dbReference type="PANTHER" id="PTHR21382:SF1">
    <property type="entry name" value="NADH DEHYDROGENASE [UBIQUINONE] 1 ALPHA SUBCOMPLEX SUBUNIT 11"/>
    <property type="match status" value="1"/>
</dbReference>
<keyword evidence="5" id="KW-0496">Mitochondrion</keyword>
<feature type="compositionally biased region" description="Basic and acidic residues" evidence="7">
    <location>
        <begin position="134"/>
        <end position="150"/>
    </location>
</feature>
<dbReference type="GO" id="GO:0045271">
    <property type="term" value="C:respiratory chain complex I"/>
    <property type="evidence" value="ECO:0007669"/>
    <property type="project" value="InterPro"/>
</dbReference>
<keyword evidence="2" id="KW-0812">Transmembrane</keyword>
<evidence type="ECO:0000313" key="9">
    <source>
        <dbReference type="Proteomes" id="UP000053477"/>
    </source>
</evidence>
<evidence type="ECO:0000256" key="6">
    <source>
        <dbReference type="ARBA" id="ARBA00023136"/>
    </source>
</evidence>
<evidence type="ECO:0000256" key="3">
    <source>
        <dbReference type="ARBA" id="ARBA00022792"/>
    </source>
</evidence>
<dbReference type="EMBL" id="KQ085909">
    <property type="protein sequence ID" value="KLO17067.1"/>
    <property type="molecule type" value="Genomic_DNA"/>
</dbReference>
<dbReference type="GO" id="GO:0005743">
    <property type="term" value="C:mitochondrial inner membrane"/>
    <property type="evidence" value="ECO:0007669"/>
    <property type="project" value="UniProtKB-SubCell"/>
</dbReference>
<sequence>MDGHEEVSESLSDFYEPRPTIKYASIVGLQAGVVGVVVSTIQNALGTHNYGATGVLTRSGGTIGFFAAMGVTFAATESIVANTREKNDYLNGAAGGCAAGFLAGLRARSLPVAVGSCAVIGTAMGAFDAAGKLAGERRERESPETFEERRKRFFKQKPSLSDATQSVEA</sequence>
<keyword evidence="6" id="KW-0472">Membrane</keyword>
<accession>A0A0H2RZM3</accession>
<dbReference type="OrthoDB" id="1913277at2759"/>
<keyword evidence="4" id="KW-1133">Transmembrane helix</keyword>
<dbReference type="InParanoid" id="A0A0H2RZM3"/>
<gene>
    <name evidence="8" type="ORF">SCHPADRAFT_847308</name>
</gene>
<evidence type="ECO:0000256" key="1">
    <source>
        <dbReference type="ARBA" id="ARBA00004448"/>
    </source>
</evidence>
<organism evidence="8 9">
    <name type="scientific">Schizopora paradoxa</name>
    <dbReference type="NCBI Taxonomy" id="27342"/>
    <lineage>
        <taxon>Eukaryota</taxon>
        <taxon>Fungi</taxon>
        <taxon>Dikarya</taxon>
        <taxon>Basidiomycota</taxon>
        <taxon>Agaricomycotina</taxon>
        <taxon>Agaricomycetes</taxon>
        <taxon>Hymenochaetales</taxon>
        <taxon>Schizoporaceae</taxon>
        <taxon>Schizopora</taxon>
    </lineage>
</organism>
<feature type="compositionally biased region" description="Polar residues" evidence="7">
    <location>
        <begin position="158"/>
        <end position="169"/>
    </location>
</feature>
<dbReference type="GO" id="GO:0006120">
    <property type="term" value="P:mitochondrial electron transport, NADH to ubiquinone"/>
    <property type="evidence" value="ECO:0007669"/>
    <property type="project" value="InterPro"/>
</dbReference>
<dbReference type="InterPro" id="IPR039205">
    <property type="entry name" value="NDUFA11"/>
</dbReference>
<evidence type="ECO:0000256" key="5">
    <source>
        <dbReference type="ARBA" id="ARBA00023128"/>
    </source>
</evidence>
<feature type="region of interest" description="Disordered" evidence="7">
    <location>
        <begin position="132"/>
        <end position="169"/>
    </location>
</feature>
<comment type="subcellular location">
    <subcellularLocation>
        <location evidence="1">Mitochondrion inner membrane</location>
        <topology evidence="1">Multi-pass membrane protein</topology>
    </subcellularLocation>
</comment>
<evidence type="ECO:0000256" key="4">
    <source>
        <dbReference type="ARBA" id="ARBA00022989"/>
    </source>
</evidence>
<dbReference type="Proteomes" id="UP000053477">
    <property type="component" value="Unassembled WGS sequence"/>
</dbReference>
<dbReference type="AlphaFoldDB" id="A0A0H2RZM3"/>
<evidence type="ECO:0000313" key="8">
    <source>
        <dbReference type="EMBL" id="KLO17067.1"/>
    </source>
</evidence>
<reference evidence="8 9" key="1">
    <citation type="submission" date="2015-04" db="EMBL/GenBank/DDBJ databases">
        <title>Complete genome sequence of Schizopora paradoxa KUC8140, a cosmopolitan wood degrader in East Asia.</title>
        <authorList>
            <consortium name="DOE Joint Genome Institute"/>
            <person name="Min B."/>
            <person name="Park H."/>
            <person name="Jang Y."/>
            <person name="Kim J.-J."/>
            <person name="Kim K.H."/>
            <person name="Pangilinan J."/>
            <person name="Lipzen A."/>
            <person name="Riley R."/>
            <person name="Grigoriev I.V."/>
            <person name="Spatafora J.W."/>
            <person name="Choi I.-G."/>
        </authorList>
    </citation>
    <scope>NUCLEOTIDE SEQUENCE [LARGE SCALE GENOMIC DNA]</scope>
    <source>
        <strain evidence="8 9">KUC8140</strain>
    </source>
</reference>
<name>A0A0H2RZM3_9AGAM</name>
<proteinExistence type="predicted"/>
<evidence type="ECO:0000256" key="7">
    <source>
        <dbReference type="SAM" id="MobiDB-lite"/>
    </source>
</evidence>
<evidence type="ECO:0000256" key="2">
    <source>
        <dbReference type="ARBA" id="ARBA00022692"/>
    </source>
</evidence>
<keyword evidence="3" id="KW-0999">Mitochondrion inner membrane</keyword>
<keyword evidence="9" id="KW-1185">Reference proteome</keyword>
<protein>
    <submittedName>
        <fullName evidence="8">Uncharacterized protein</fullName>
    </submittedName>
</protein>
<dbReference type="STRING" id="27342.A0A0H2RZM3"/>
<dbReference type="PANTHER" id="PTHR21382">
    <property type="entry name" value="NADH-UBIQUINONE OXIDOREDUCTASE SUBUNIT"/>
    <property type="match status" value="1"/>
</dbReference>